<reference evidence="3" key="1">
    <citation type="submission" date="2016-06" db="EMBL/GenBank/DDBJ databases">
        <authorList>
            <person name="Varghese N."/>
            <person name="Submissions Spin"/>
        </authorList>
    </citation>
    <scope>NUCLEOTIDE SEQUENCE [LARGE SCALE GENOMIC DNA]</scope>
    <source>
        <strain evidence="3">DSM 43168</strain>
    </source>
</reference>
<feature type="compositionally biased region" description="Pro residues" evidence="1">
    <location>
        <begin position="187"/>
        <end position="197"/>
    </location>
</feature>
<dbReference type="Proteomes" id="UP000183585">
    <property type="component" value="Unassembled WGS sequence"/>
</dbReference>
<protein>
    <submittedName>
        <fullName evidence="2">Uncharacterized protein</fullName>
    </submittedName>
</protein>
<feature type="region of interest" description="Disordered" evidence="1">
    <location>
        <begin position="173"/>
        <end position="197"/>
    </location>
</feature>
<gene>
    <name evidence="2" type="ORF">GA0070563_10661</name>
</gene>
<keyword evidence="3" id="KW-1185">Reference proteome</keyword>
<dbReference type="EMBL" id="FMCT01000006">
    <property type="protein sequence ID" value="SCF19084.1"/>
    <property type="molecule type" value="Genomic_DNA"/>
</dbReference>
<evidence type="ECO:0000313" key="2">
    <source>
        <dbReference type="EMBL" id="SCF19084.1"/>
    </source>
</evidence>
<name>A0A1C4YEH4_9ACTN</name>
<organism evidence="2 3">
    <name type="scientific">Micromonospora carbonacea</name>
    <dbReference type="NCBI Taxonomy" id="47853"/>
    <lineage>
        <taxon>Bacteria</taxon>
        <taxon>Bacillati</taxon>
        <taxon>Actinomycetota</taxon>
        <taxon>Actinomycetes</taxon>
        <taxon>Micromonosporales</taxon>
        <taxon>Micromonosporaceae</taxon>
        <taxon>Micromonospora</taxon>
    </lineage>
</organism>
<dbReference type="AlphaFoldDB" id="A0A1C4YEH4"/>
<sequence>MMSFNAVHTLTGCLLDVEDRADQLGWGRPPLLLLIQDRPAPCTTSGTRRELRAAHLPLNDARMGRYRAGLADFLPDLAAALTADKHLRRPTLAACVDIDLITELLAEPAPGLRLLAWAVCYEDVLVESAEPHEIRRVDAVDADQRGYQVTRLRGEQHPIVFIDEHLDDDEAAAQSGLARLVEATSRPDPPPPPPRTA</sequence>
<evidence type="ECO:0000313" key="3">
    <source>
        <dbReference type="Proteomes" id="UP000183585"/>
    </source>
</evidence>
<dbReference type="RefSeq" id="WP_074475028.1">
    <property type="nucleotide sequence ID" value="NZ_FMCT01000006.1"/>
</dbReference>
<accession>A0A1C4YEH4</accession>
<evidence type="ECO:0000256" key="1">
    <source>
        <dbReference type="SAM" id="MobiDB-lite"/>
    </source>
</evidence>
<proteinExistence type="predicted"/>